<keyword evidence="4" id="KW-0963">Cytoplasm</keyword>
<dbReference type="InterPro" id="IPR033877">
    <property type="entry name" value="Frm2/Hbn1"/>
</dbReference>
<dbReference type="SUPFAM" id="SSF55469">
    <property type="entry name" value="FMN-dependent nitroreductase-like"/>
    <property type="match status" value="1"/>
</dbReference>
<comment type="subcellular location">
    <subcellularLocation>
        <location evidence="2">Cytoplasm</location>
    </subcellularLocation>
    <subcellularLocation>
        <location evidence="1">Nucleus</location>
    </subcellularLocation>
</comment>
<dbReference type="CDD" id="cd02140">
    <property type="entry name" value="Frm2-like"/>
    <property type="match status" value="1"/>
</dbReference>
<evidence type="ECO:0000256" key="1">
    <source>
        <dbReference type="ARBA" id="ARBA00004123"/>
    </source>
</evidence>
<comment type="similarity">
    <text evidence="3">Belongs to the nitroreductase family.</text>
</comment>
<evidence type="ECO:0000256" key="3">
    <source>
        <dbReference type="ARBA" id="ARBA00007118"/>
    </source>
</evidence>
<dbReference type="InterPro" id="IPR000415">
    <property type="entry name" value="Nitroreductase-like"/>
</dbReference>
<dbReference type="GO" id="GO:0034599">
    <property type="term" value="P:cellular response to oxidative stress"/>
    <property type="evidence" value="ECO:0007669"/>
    <property type="project" value="InterPro"/>
</dbReference>
<dbReference type="AlphaFoldDB" id="A0A0C3H7S0"/>
<dbReference type="OrthoDB" id="2138173at2759"/>
<organism evidence="8 9">
    <name type="scientific">Oidiodendron maius (strain Zn)</name>
    <dbReference type="NCBI Taxonomy" id="913774"/>
    <lineage>
        <taxon>Eukaryota</taxon>
        <taxon>Fungi</taxon>
        <taxon>Dikarya</taxon>
        <taxon>Ascomycota</taxon>
        <taxon>Pezizomycotina</taxon>
        <taxon>Leotiomycetes</taxon>
        <taxon>Leotiomycetes incertae sedis</taxon>
        <taxon>Myxotrichaceae</taxon>
        <taxon>Oidiodendron</taxon>
    </lineage>
</organism>
<dbReference type="InterPro" id="IPR029479">
    <property type="entry name" value="Nitroreductase"/>
</dbReference>
<dbReference type="Gene3D" id="3.40.109.10">
    <property type="entry name" value="NADH Oxidase"/>
    <property type="match status" value="1"/>
</dbReference>
<evidence type="ECO:0000259" key="7">
    <source>
        <dbReference type="Pfam" id="PF00881"/>
    </source>
</evidence>
<proteinExistence type="inferred from homology"/>
<dbReference type="GO" id="GO:0005634">
    <property type="term" value="C:nucleus"/>
    <property type="evidence" value="ECO:0007669"/>
    <property type="project" value="UniProtKB-SubCell"/>
</dbReference>
<dbReference type="Proteomes" id="UP000054321">
    <property type="component" value="Unassembled WGS sequence"/>
</dbReference>
<evidence type="ECO:0000256" key="6">
    <source>
        <dbReference type="ARBA" id="ARBA00023242"/>
    </source>
</evidence>
<evidence type="ECO:0000256" key="4">
    <source>
        <dbReference type="ARBA" id="ARBA00022490"/>
    </source>
</evidence>
<dbReference type="GO" id="GO:0005737">
    <property type="term" value="C:cytoplasm"/>
    <property type="evidence" value="ECO:0007669"/>
    <property type="project" value="UniProtKB-SubCell"/>
</dbReference>
<dbReference type="PANTHER" id="PTHR43035:SF4">
    <property type="entry name" value="NITROREDUCTASE FAMILY PROTEIN (AFU_ORTHOLOGUE AFUA_3G03530)"/>
    <property type="match status" value="1"/>
</dbReference>
<dbReference type="PANTHER" id="PTHR43035">
    <property type="entry name" value="FATTY ACID REPRESSION MUTANT PROTEIN 2-RELATED"/>
    <property type="match status" value="1"/>
</dbReference>
<keyword evidence="5" id="KW-0560">Oxidoreductase</keyword>
<sequence>MPATAYNTDQWLAAAKYRRTIYGLKDTSPVPDSRIEEIIKEVLSFAPSSYNTQPGRITLVLGQKHKDLWDDIITVAEPILKGFGVWDKMGPTFQAFRNAYGSVLFWVRGESVKESQETHKAAAHMFEQFSEHASGMAQIYVWTALELEGFGANLQHLASIPPVEAAIKKFAGVPDDYSLKANMNFGEPAQPHPEVPAKLPTSETLKIIK</sequence>
<dbReference type="STRING" id="913774.A0A0C3H7S0"/>
<dbReference type="FunFam" id="3.40.109.10:FF:000001">
    <property type="entry name" value="Nitroreductase family"/>
    <property type="match status" value="1"/>
</dbReference>
<gene>
    <name evidence="8" type="ORF">OIDMADRAFT_167278</name>
</gene>
<dbReference type="InParanoid" id="A0A0C3H7S0"/>
<evidence type="ECO:0000313" key="8">
    <source>
        <dbReference type="EMBL" id="KIM98476.1"/>
    </source>
</evidence>
<keyword evidence="9" id="KW-1185">Reference proteome</keyword>
<reference evidence="9" key="2">
    <citation type="submission" date="2015-01" db="EMBL/GenBank/DDBJ databases">
        <title>Evolutionary Origins and Diversification of the Mycorrhizal Mutualists.</title>
        <authorList>
            <consortium name="DOE Joint Genome Institute"/>
            <consortium name="Mycorrhizal Genomics Consortium"/>
            <person name="Kohler A."/>
            <person name="Kuo A."/>
            <person name="Nagy L.G."/>
            <person name="Floudas D."/>
            <person name="Copeland A."/>
            <person name="Barry K.W."/>
            <person name="Cichocki N."/>
            <person name="Veneault-Fourrey C."/>
            <person name="LaButti K."/>
            <person name="Lindquist E.A."/>
            <person name="Lipzen A."/>
            <person name="Lundell T."/>
            <person name="Morin E."/>
            <person name="Murat C."/>
            <person name="Riley R."/>
            <person name="Ohm R."/>
            <person name="Sun H."/>
            <person name="Tunlid A."/>
            <person name="Henrissat B."/>
            <person name="Grigoriev I.V."/>
            <person name="Hibbett D.S."/>
            <person name="Martin F."/>
        </authorList>
    </citation>
    <scope>NUCLEOTIDE SEQUENCE [LARGE SCALE GENOMIC DNA]</scope>
    <source>
        <strain evidence="9">Zn</strain>
    </source>
</reference>
<dbReference type="GO" id="GO:0016491">
    <property type="term" value="F:oxidoreductase activity"/>
    <property type="evidence" value="ECO:0007669"/>
    <property type="project" value="UniProtKB-KW"/>
</dbReference>
<evidence type="ECO:0000256" key="5">
    <source>
        <dbReference type="ARBA" id="ARBA00023002"/>
    </source>
</evidence>
<name>A0A0C3H7S0_OIDMZ</name>
<keyword evidence="6" id="KW-0539">Nucleus</keyword>
<dbReference type="Pfam" id="PF00881">
    <property type="entry name" value="Nitroreductase"/>
    <property type="match status" value="1"/>
</dbReference>
<feature type="domain" description="Nitroreductase" evidence="7">
    <location>
        <begin position="16"/>
        <end position="186"/>
    </location>
</feature>
<protein>
    <recommendedName>
        <fullName evidence="7">Nitroreductase domain-containing protein</fullName>
    </recommendedName>
</protein>
<accession>A0A0C3H7S0</accession>
<dbReference type="HOGENOM" id="CLU_073125_1_0_1"/>
<reference evidence="8 9" key="1">
    <citation type="submission" date="2014-04" db="EMBL/GenBank/DDBJ databases">
        <authorList>
            <consortium name="DOE Joint Genome Institute"/>
            <person name="Kuo A."/>
            <person name="Martino E."/>
            <person name="Perotto S."/>
            <person name="Kohler A."/>
            <person name="Nagy L.G."/>
            <person name="Floudas D."/>
            <person name="Copeland A."/>
            <person name="Barry K.W."/>
            <person name="Cichocki N."/>
            <person name="Veneault-Fourrey C."/>
            <person name="LaButti K."/>
            <person name="Lindquist E.A."/>
            <person name="Lipzen A."/>
            <person name="Lundell T."/>
            <person name="Morin E."/>
            <person name="Murat C."/>
            <person name="Sun H."/>
            <person name="Tunlid A."/>
            <person name="Henrissat B."/>
            <person name="Grigoriev I.V."/>
            <person name="Hibbett D.S."/>
            <person name="Martin F."/>
            <person name="Nordberg H.P."/>
            <person name="Cantor M.N."/>
            <person name="Hua S.X."/>
        </authorList>
    </citation>
    <scope>NUCLEOTIDE SEQUENCE [LARGE SCALE GENOMIC DNA]</scope>
    <source>
        <strain evidence="8 9">Zn</strain>
    </source>
</reference>
<evidence type="ECO:0000256" key="2">
    <source>
        <dbReference type="ARBA" id="ARBA00004496"/>
    </source>
</evidence>
<dbReference type="EMBL" id="KN832880">
    <property type="protein sequence ID" value="KIM98476.1"/>
    <property type="molecule type" value="Genomic_DNA"/>
</dbReference>
<evidence type="ECO:0000313" key="9">
    <source>
        <dbReference type="Proteomes" id="UP000054321"/>
    </source>
</evidence>